<dbReference type="Gene3D" id="2.60.20.10">
    <property type="entry name" value="Crystallins"/>
    <property type="match status" value="1"/>
</dbReference>
<feature type="signal peptide" evidence="1">
    <location>
        <begin position="1"/>
        <end position="20"/>
    </location>
</feature>
<dbReference type="Proteomes" id="UP001280581">
    <property type="component" value="Unassembled WGS sequence"/>
</dbReference>
<accession>A0AAN6LY07</accession>
<evidence type="ECO:0000313" key="2">
    <source>
        <dbReference type="EMBL" id="KAK3208843.1"/>
    </source>
</evidence>
<keyword evidence="1" id="KW-0732">Signal</keyword>
<reference evidence="2 3" key="1">
    <citation type="submission" date="2021-02" db="EMBL/GenBank/DDBJ databases">
        <title>Genome assembly of Pseudopithomyces chartarum.</title>
        <authorList>
            <person name="Jauregui R."/>
            <person name="Singh J."/>
            <person name="Voisey C."/>
        </authorList>
    </citation>
    <scope>NUCLEOTIDE SEQUENCE [LARGE SCALE GENOMIC DNA]</scope>
    <source>
        <strain evidence="2 3">AGR01</strain>
    </source>
</reference>
<protein>
    <submittedName>
        <fullName evidence="2">Uncharacterized protein</fullName>
    </submittedName>
</protein>
<keyword evidence="3" id="KW-1185">Reference proteome</keyword>
<dbReference type="EMBL" id="WVTA01000007">
    <property type="protein sequence ID" value="KAK3208843.1"/>
    <property type="molecule type" value="Genomic_DNA"/>
</dbReference>
<name>A0AAN6LY07_9PLEO</name>
<organism evidence="2 3">
    <name type="scientific">Pseudopithomyces chartarum</name>
    <dbReference type="NCBI Taxonomy" id="1892770"/>
    <lineage>
        <taxon>Eukaryota</taxon>
        <taxon>Fungi</taxon>
        <taxon>Dikarya</taxon>
        <taxon>Ascomycota</taxon>
        <taxon>Pezizomycotina</taxon>
        <taxon>Dothideomycetes</taxon>
        <taxon>Pleosporomycetidae</taxon>
        <taxon>Pleosporales</taxon>
        <taxon>Massarineae</taxon>
        <taxon>Didymosphaeriaceae</taxon>
        <taxon>Pseudopithomyces</taxon>
    </lineage>
</organism>
<proteinExistence type="predicted"/>
<evidence type="ECO:0000256" key="1">
    <source>
        <dbReference type="SAM" id="SignalP"/>
    </source>
</evidence>
<evidence type="ECO:0000313" key="3">
    <source>
        <dbReference type="Proteomes" id="UP001280581"/>
    </source>
</evidence>
<feature type="chain" id="PRO_5042992094" evidence="1">
    <location>
        <begin position="21"/>
        <end position="180"/>
    </location>
</feature>
<sequence>MKFLSMLYVAAIGLVATVSAIPVRPNQLHGNSEKALFARSASSTISIASTSVIMVRQPNDRPTAIVNLNTTNLDSEDSAQTELNSNPLVQLYKDKEYKGGYYPITFGNMIAHVCVNVDDDINSIKLHDVDTQYWCRIYERTGCDWEGSQYADLPGERDYNVNDLKKRWNHKLGSLSMFLI</sequence>
<comment type="caution">
    <text evidence="2">The sequence shown here is derived from an EMBL/GenBank/DDBJ whole genome shotgun (WGS) entry which is preliminary data.</text>
</comment>
<dbReference type="AlphaFoldDB" id="A0AAN6LY07"/>
<gene>
    <name evidence="2" type="ORF">GRF29_77g2179454</name>
</gene>